<protein>
    <recommendedName>
        <fullName evidence="4">C-type lectin domain-containing protein</fullName>
    </recommendedName>
</protein>
<dbReference type="CDD" id="cd00037">
    <property type="entry name" value="CLECT"/>
    <property type="match status" value="2"/>
</dbReference>
<dbReference type="Gene3D" id="3.10.100.10">
    <property type="entry name" value="Mannose-Binding Protein A, subunit A"/>
    <property type="match status" value="2"/>
</dbReference>
<organism evidence="5 6">
    <name type="scientific">Meganyctiphanes norvegica</name>
    <name type="common">Northern krill</name>
    <name type="synonym">Thysanopoda norvegica</name>
    <dbReference type="NCBI Taxonomy" id="48144"/>
    <lineage>
        <taxon>Eukaryota</taxon>
        <taxon>Metazoa</taxon>
        <taxon>Ecdysozoa</taxon>
        <taxon>Arthropoda</taxon>
        <taxon>Crustacea</taxon>
        <taxon>Multicrustacea</taxon>
        <taxon>Malacostraca</taxon>
        <taxon>Eumalacostraca</taxon>
        <taxon>Eucarida</taxon>
        <taxon>Euphausiacea</taxon>
        <taxon>Euphausiidae</taxon>
        <taxon>Meganyctiphanes</taxon>
    </lineage>
</organism>
<keyword evidence="3" id="KW-0732">Signal</keyword>
<dbReference type="GO" id="GO:0005886">
    <property type="term" value="C:plasma membrane"/>
    <property type="evidence" value="ECO:0007669"/>
    <property type="project" value="TreeGrafter"/>
</dbReference>
<keyword evidence="6" id="KW-1185">Reference proteome</keyword>
<evidence type="ECO:0000256" key="1">
    <source>
        <dbReference type="ARBA" id="ARBA00022989"/>
    </source>
</evidence>
<feature type="domain" description="C-type lectin" evidence="4">
    <location>
        <begin position="183"/>
        <end position="311"/>
    </location>
</feature>
<keyword evidence="2" id="KW-1015">Disulfide bond</keyword>
<keyword evidence="1" id="KW-1133">Transmembrane helix</keyword>
<evidence type="ECO:0000259" key="4">
    <source>
        <dbReference type="PROSITE" id="PS50041"/>
    </source>
</evidence>
<dbReference type="GO" id="GO:0038023">
    <property type="term" value="F:signaling receptor activity"/>
    <property type="evidence" value="ECO:0007669"/>
    <property type="project" value="TreeGrafter"/>
</dbReference>
<feature type="signal peptide" evidence="3">
    <location>
        <begin position="1"/>
        <end position="24"/>
    </location>
</feature>
<dbReference type="SUPFAM" id="SSF56436">
    <property type="entry name" value="C-type lectin-like"/>
    <property type="match status" value="2"/>
</dbReference>
<evidence type="ECO:0000256" key="3">
    <source>
        <dbReference type="SAM" id="SignalP"/>
    </source>
</evidence>
<comment type="caution">
    <text evidence="5">The sequence shown here is derived from an EMBL/GenBank/DDBJ whole genome shotgun (WGS) entry which is preliminary data.</text>
</comment>
<dbReference type="PROSITE" id="PS50041">
    <property type="entry name" value="C_TYPE_LECTIN_2"/>
    <property type="match status" value="2"/>
</dbReference>
<accession>A0AAV2RBZ2</accession>
<keyword evidence="1" id="KW-0472">Membrane</keyword>
<evidence type="ECO:0000313" key="6">
    <source>
        <dbReference type="Proteomes" id="UP001497623"/>
    </source>
</evidence>
<gene>
    <name evidence="5" type="ORF">MNOR_LOCUS22188</name>
</gene>
<dbReference type="Pfam" id="PF00059">
    <property type="entry name" value="Lectin_C"/>
    <property type="match status" value="2"/>
</dbReference>
<feature type="domain" description="C-type lectin" evidence="4">
    <location>
        <begin position="33"/>
        <end position="156"/>
    </location>
</feature>
<dbReference type="InterPro" id="IPR051527">
    <property type="entry name" value="KLR_subfamily_B"/>
</dbReference>
<reference evidence="5 6" key="1">
    <citation type="submission" date="2024-05" db="EMBL/GenBank/DDBJ databases">
        <authorList>
            <person name="Wallberg A."/>
        </authorList>
    </citation>
    <scope>NUCLEOTIDE SEQUENCE [LARGE SCALE GENOMIC DNA]</scope>
</reference>
<sequence length="315" mass="35777">MGPTNFAFLTLGLVLLGITDSVQGSCPSLWTKIGDMCYHKTDELMTHSDAADFCSTLSTTYGAATLATFPRCDDFAKFAAYLGLTAPTEGNYWVGAKTDFLGNWYWETLETLQLGVPFWAYSEGGDKGEDCAAMDRRFRFQLMDDDCETMKGAACMAPASATREYNKTKDFEVLDCPDGTTQVGDHCYYFSYHESNWHEADWDCQDEDNHRHWHGELFSPSSCEEFTHMAHHLQAENDHDYWVGGIDASGYNEWTWVSGDTLPIGIPYWAYGQPDHSGHGYERYECTKMSGDVAHYLDDYKCSWDERYICKVHIV</sequence>
<dbReference type="AlphaFoldDB" id="A0AAV2RBZ2"/>
<dbReference type="EMBL" id="CAXKWB010018466">
    <property type="protein sequence ID" value="CAL4120903.1"/>
    <property type="molecule type" value="Genomic_DNA"/>
</dbReference>
<dbReference type="InterPro" id="IPR016186">
    <property type="entry name" value="C-type_lectin-like/link_sf"/>
</dbReference>
<evidence type="ECO:0000256" key="2">
    <source>
        <dbReference type="ARBA" id="ARBA00023157"/>
    </source>
</evidence>
<dbReference type="InterPro" id="IPR001304">
    <property type="entry name" value="C-type_lectin-like"/>
</dbReference>
<name>A0AAV2RBZ2_MEGNR</name>
<dbReference type="InterPro" id="IPR016187">
    <property type="entry name" value="CTDL_fold"/>
</dbReference>
<proteinExistence type="predicted"/>
<dbReference type="PANTHER" id="PTHR46784:SF1">
    <property type="entry name" value="KILLER CELL LECTIN-LIKE RECEPTOR SUBFAMILY B MEMBER 1"/>
    <property type="match status" value="1"/>
</dbReference>
<keyword evidence="1" id="KW-0812">Transmembrane</keyword>
<feature type="chain" id="PRO_5043685362" description="C-type lectin domain-containing protein" evidence="3">
    <location>
        <begin position="25"/>
        <end position="315"/>
    </location>
</feature>
<evidence type="ECO:0000313" key="5">
    <source>
        <dbReference type="EMBL" id="CAL4120903.1"/>
    </source>
</evidence>
<dbReference type="Proteomes" id="UP001497623">
    <property type="component" value="Unassembled WGS sequence"/>
</dbReference>
<dbReference type="GO" id="GO:0009986">
    <property type="term" value="C:cell surface"/>
    <property type="evidence" value="ECO:0007669"/>
    <property type="project" value="TreeGrafter"/>
</dbReference>
<dbReference type="PANTHER" id="PTHR46784">
    <property type="entry name" value="KILLER CELL LECTIN-LIKE RECEPTOR SUBFAMILY B MEMBER 1"/>
    <property type="match status" value="1"/>
</dbReference>
<dbReference type="SMART" id="SM00034">
    <property type="entry name" value="CLECT"/>
    <property type="match status" value="2"/>
</dbReference>